<dbReference type="SUPFAM" id="SSF48452">
    <property type="entry name" value="TPR-like"/>
    <property type="match status" value="1"/>
</dbReference>
<keyword evidence="7 8" id="KW-0119">Carbohydrate metabolism</keyword>
<keyword evidence="4 8" id="KW-0238">DNA-binding</keyword>
<dbReference type="SUPFAM" id="SSF52540">
    <property type="entry name" value="P-loop containing nucleoside triphosphate hydrolases"/>
    <property type="match status" value="1"/>
</dbReference>
<keyword evidence="5 8" id="KW-0010">Activator</keyword>
<reference evidence="10 11" key="1">
    <citation type="submission" date="2013-10" db="EMBL/GenBank/DDBJ databases">
        <title>Draft genomes and the virulence plasmids of Sd1617 vaccine constructs: WRSd3 and WRSd5.</title>
        <authorList>
            <person name="Aksomboon Vongsawan A."/>
            <person name="Venkatesan M.M."/>
            <person name="Vaisvil B."/>
            <person name="Emel G."/>
            <person name="Kepatral V."/>
            <person name="Sethabutr O."/>
            <person name="Serichantalergs O."/>
            <person name="Mason C."/>
        </authorList>
    </citation>
    <scope>NUCLEOTIDE SEQUENCE [LARGE SCALE GENOMIC DNA]</scope>
    <source>
        <strain evidence="10 11">WRSd3</strain>
    </source>
</reference>
<evidence type="ECO:0000256" key="8">
    <source>
        <dbReference type="HAMAP-Rule" id="MF_01247"/>
    </source>
</evidence>
<dbReference type="InterPro" id="IPR011990">
    <property type="entry name" value="TPR-like_helical_dom_sf"/>
</dbReference>
<dbReference type="InterPro" id="IPR059106">
    <property type="entry name" value="WHD_MalT"/>
</dbReference>
<dbReference type="InterPro" id="IPR016032">
    <property type="entry name" value="Sig_transdc_resp-reg_C-effctor"/>
</dbReference>
<dbReference type="CDD" id="cd06170">
    <property type="entry name" value="LuxR_C_like"/>
    <property type="match status" value="1"/>
</dbReference>
<evidence type="ECO:0000313" key="11">
    <source>
        <dbReference type="Proteomes" id="UP000017944"/>
    </source>
</evidence>
<proteinExistence type="inferred from homology"/>
<evidence type="ECO:0000259" key="9">
    <source>
        <dbReference type="PROSITE" id="PS50043"/>
    </source>
</evidence>
<evidence type="ECO:0000256" key="6">
    <source>
        <dbReference type="ARBA" id="ARBA00023163"/>
    </source>
</evidence>
<evidence type="ECO:0000256" key="4">
    <source>
        <dbReference type="ARBA" id="ARBA00023125"/>
    </source>
</evidence>
<dbReference type="PRINTS" id="PR00038">
    <property type="entry name" value="HTHLUXR"/>
</dbReference>
<accession>A0A090NDC1</accession>
<feature type="domain" description="HTH luxR-type" evidence="9">
    <location>
        <begin position="827"/>
        <end position="892"/>
    </location>
</feature>
<dbReference type="Pfam" id="PF00196">
    <property type="entry name" value="GerE"/>
    <property type="match status" value="1"/>
</dbReference>
<evidence type="ECO:0000256" key="7">
    <source>
        <dbReference type="ARBA" id="ARBA00023277"/>
    </source>
</evidence>
<dbReference type="Pfam" id="PF25873">
    <property type="entry name" value="WHD_MalT"/>
    <property type="match status" value="1"/>
</dbReference>
<dbReference type="GO" id="GO:0003700">
    <property type="term" value="F:DNA-binding transcription factor activity"/>
    <property type="evidence" value="ECO:0007669"/>
    <property type="project" value="UniProtKB-UniRule"/>
</dbReference>
<evidence type="ECO:0000313" key="10">
    <source>
        <dbReference type="EMBL" id="ESU77872.1"/>
    </source>
</evidence>
<dbReference type="Pfam" id="PF17874">
    <property type="entry name" value="TPR_MalT"/>
    <property type="match status" value="1"/>
</dbReference>
<dbReference type="InterPro" id="IPR000792">
    <property type="entry name" value="Tscrpt_reg_LuxR_C"/>
</dbReference>
<dbReference type="GO" id="GO:0005524">
    <property type="term" value="F:ATP binding"/>
    <property type="evidence" value="ECO:0007669"/>
    <property type="project" value="UniProtKB-UniRule"/>
</dbReference>
<dbReference type="PANTHER" id="PTHR44688:SF16">
    <property type="entry name" value="DNA-BINDING TRANSCRIPTIONAL ACTIVATOR DEVR_DOSR"/>
    <property type="match status" value="1"/>
</dbReference>
<feature type="binding site" evidence="8">
    <location>
        <begin position="39"/>
        <end position="46"/>
    </location>
    <ligand>
        <name>ATP</name>
        <dbReference type="ChEBI" id="CHEBI:30616"/>
    </ligand>
</feature>
<dbReference type="Gene3D" id="3.40.50.300">
    <property type="entry name" value="P-loop containing nucleotide triphosphate hydrolases"/>
    <property type="match status" value="1"/>
</dbReference>
<dbReference type="FunFam" id="1.10.10.10:FF:000115">
    <property type="entry name" value="HTH-type transcriptional regulator MalT"/>
    <property type="match status" value="1"/>
</dbReference>
<protein>
    <recommendedName>
        <fullName evidence="8">HTH-type transcriptional regulator MalT</fullName>
    </recommendedName>
    <alternativeName>
        <fullName evidence="8">ATP-dependent transcriptional activator MalT</fullName>
    </alternativeName>
</protein>
<organism evidence="10 11">
    <name type="scientific">Shigella dysenteriae WRSd3</name>
    <dbReference type="NCBI Taxonomy" id="1401327"/>
    <lineage>
        <taxon>Bacteria</taxon>
        <taxon>Pseudomonadati</taxon>
        <taxon>Pseudomonadota</taxon>
        <taxon>Gammaproteobacteria</taxon>
        <taxon>Enterobacterales</taxon>
        <taxon>Enterobacteriaceae</taxon>
        <taxon>Shigella</taxon>
    </lineage>
</organism>
<sequence length="899" mass="102803">MLIPSKLSRPVRLDHTVVRERLLAKLSGANNFRLVLITSPAGYGKTTLISQWAAGKNDIGWYSLDEGDNQQERFASYLIAAVQQATNGHCAICETMAQKRQYASLTSLFAQLFIELAEWHSPLYLVIDDYHLITNPVIHESMRFFIRHQPENLTLVVLSRNLPQLGIANLRVRDQLLEIGSQQLAFTHQEAKQFFDCRLSSPIEAAESSRICDDVSGWATALQLIALSARQNTHSAHKSARRLAGINASHLSDYLVDEVLDNVDLATRHFLLKSAILRSMNDALITRVTGEENGQMRLEEIERQGLFLQRMDDTGEWFCYHPLFGNFLRQRCQWELAAELPEIHRAAAESWMAQGFPSEAIHHALAAGDALMLRDILLNHAWSLFNHSELSLLEESLKALPWDSLLENPQLVLLQAWLMQSQHRYGEVNTLLARAEHEIKDIREGTMHTEFNALRAQVAINDGNPDEAERLAKLALEELPPGWFYSRIVATSVLGEVLHCKGELTRSLALMQQTEQMARQHDVWHYALWSLIQQSEILFAQGFLQTAWETQEKAFQLINEQHLEQLPMHESLVRIRAQLLWAWARLDEAEASARSGIEVLSSYQQQLQCLAMLIQCSLARGDLDNARSQLNRLENLLGNGKYHSDWISNANKVRVIYWQMTGDKAAAANWLRHTAKPEFANNHFLQGQWRNIARAQILLGEFEPAEIVLEELNENARSLRLMSDLNRNLLLLNQLYWQAGRKSDAQRVLLDALKLANRTGFISHFVIEGEAMAQQLRQLIQLNTLPELEQHRAQRILREINQHHRHKFAHFDENFVERLLNHPEVPELIRTSPLTQREWQILGLIYSGYSNEQIAGELEVAATTIKTHIRNLYQKLGVAHRQAAVQHAQKLLKMMGYGV</sequence>
<evidence type="ECO:0000256" key="3">
    <source>
        <dbReference type="ARBA" id="ARBA00023015"/>
    </source>
</evidence>
<comment type="function">
    <text evidence="8">Positively regulates the transcription of the maltose regulon whose gene products are responsible for uptake and catabolism of malto-oligosaccharides. Specifically binds to the promoter region of its target genes, recognizing a short DNA motif called the MalT box.</text>
</comment>
<comment type="activity regulation">
    <text evidence="8">Activated by ATP and maltotriose, which are both required for DNA binding.</text>
</comment>
<dbReference type="PROSITE" id="PS50043">
    <property type="entry name" value="HTH_LUXR_2"/>
    <property type="match status" value="1"/>
</dbReference>
<name>A0A090NDC1_SHIDY</name>
<dbReference type="InterPro" id="IPR027417">
    <property type="entry name" value="P-loop_NTPase"/>
</dbReference>
<dbReference type="PANTHER" id="PTHR44688">
    <property type="entry name" value="DNA-BINDING TRANSCRIPTIONAL ACTIVATOR DEVR_DOSR"/>
    <property type="match status" value="1"/>
</dbReference>
<dbReference type="Gene3D" id="1.25.40.10">
    <property type="entry name" value="Tetratricopeptide repeat domain"/>
    <property type="match status" value="1"/>
</dbReference>
<dbReference type="HAMAP" id="MF_01247">
    <property type="entry name" value="HTH_type_MalT"/>
    <property type="match status" value="1"/>
</dbReference>
<dbReference type="GO" id="GO:0003677">
    <property type="term" value="F:DNA binding"/>
    <property type="evidence" value="ECO:0007669"/>
    <property type="project" value="UniProtKB-KW"/>
</dbReference>
<dbReference type="SMART" id="SM00421">
    <property type="entry name" value="HTH_LUXR"/>
    <property type="match status" value="1"/>
</dbReference>
<keyword evidence="1 8" id="KW-0547">Nucleotide-binding</keyword>
<dbReference type="PATRIC" id="fig|1401327.3.peg.3095"/>
<dbReference type="NCBIfam" id="NF003420">
    <property type="entry name" value="PRK04841.1"/>
    <property type="match status" value="1"/>
</dbReference>
<dbReference type="GO" id="GO:0045913">
    <property type="term" value="P:positive regulation of carbohydrate metabolic process"/>
    <property type="evidence" value="ECO:0007669"/>
    <property type="project" value="UniProtKB-UniRule"/>
</dbReference>
<evidence type="ECO:0000256" key="1">
    <source>
        <dbReference type="ARBA" id="ARBA00022741"/>
    </source>
</evidence>
<keyword evidence="2 8" id="KW-0067">ATP-binding</keyword>
<comment type="similarity">
    <text evidence="8">Belongs to the MalT family.</text>
</comment>
<dbReference type="Gene3D" id="1.10.10.10">
    <property type="entry name" value="Winged helix-like DNA-binding domain superfamily/Winged helix DNA-binding domain"/>
    <property type="match status" value="1"/>
</dbReference>
<dbReference type="InterPro" id="IPR036388">
    <property type="entry name" value="WH-like_DNA-bd_sf"/>
</dbReference>
<keyword evidence="3 8" id="KW-0805">Transcription regulation</keyword>
<gene>
    <name evidence="8" type="primary">malT</name>
    <name evidence="10" type="ORF">WRSd3_03338</name>
</gene>
<keyword evidence="6 8" id="KW-0804">Transcription</keyword>
<dbReference type="Proteomes" id="UP000017944">
    <property type="component" value="Unassembled WGS sequence"/>
</dbReference>
<dbReference type="InterPro" id="IPR023768">
    <property type="entry name" value="Tscrpt_reg_HTH_MalT"/>
</dbReference>
<dbReference type="RefSeq" id="WP_000907049.1">
    <property type="nucleotide sequence ID" value="NZ_AXUT01000297.1"/>
</dbReference>
<dbReference type="InterPro" id="IPR041617">
    <property type="entry name" value="TPR_MalT"/>
</dbReference>
<comment type="subunit">
    <text evidence="8">Monomer in solution. Oligomerizes to an active state in the presence of the positive effectors ATP and maltotriose.</text>
</comment>
<dbReference type="GO" id="GO:0045893">
    <property type="term" value="P:positive regulation of DNA-templated transcription"/>
    <property type="evidence" value="ECO:0007669"/>
    <property type="project" value="UniProtKB-UniRule"/>
</dbReference>
<dbReference type="AlphaFoldDB" id="A0A090NDC1"/>
<dbReference type="SUPFAM" id="SSF46894">
    <property type="entry name" value="C-terminal effector domain of the bipartite response regulators"/>
    <property type="match status" value="1"/>
</dbReference>
<dbReference type="EMBL" id="AXUT01000297">
    <property type="protein sequence ID" value="ESU77872.1"/>
    <property type="molecule type" value="Genomic_DNA"/>
</dbReference>
<comment type="caution">
    <text evidence="10">The sequence shown here is derived from an EMBL/GenBank/DDBJ whole genome shotgun (WGS) entry which is preliminary data.</text>
</comment>
<dbReference type="PROSITE" id="PS00622">
    <property type="entry name" value="HTH_LUXR_1"/>
    <property type="match status" value="1"/>
</dbReference>
<evidence type="ECO:0000256" key="5">
    <source>
        <dbReference type="ARBA" id="ARBA00023159"/>
    </source>
</evidence>
<evidence type="ECO:0000256" key="2">
    <source>
        <dbReference type="ARBA" id="ARBA00022840"/>
    </source>
</evidence>